<evidence type="ECO:0000256" key="8">
    <source>
        <dbReference type="ARBA" id="ARBA00030609"/>
    </source>
</evidence>
<proteinExistence type="inferred from homology"/>
<comment type="catalytic activity">
    <reaction evidence="9">
        <text>a 5'-end (N(7)-methyl 5'-triphosphoguanosine)-ribonucleoside in mRNA + H2O = N(7)-methyl-GMP + a 5'-end diphospho-ribonucleoside in mRNA + 2 H(+)</text>
        <dbReference type="Rhea" id="RHEA:65388"/>
        <dbReference type="Rhea" id="RHEA-COMP:17165"/>
        <dbReference type="Rhea" id="RHEA-COMP:17167"/>
        <dbReference type="ChEBI" id="CHEBI:15377"/>
        <dbReference type="ChEBI" id="CHEBI:15378"/>
        <dbReference type="ChEBI" id="CHEBI:58285"/>
        <dbReference type="ChEBI" id="CHEBI:156461"/>
        <dbReference type="ChEBI" id="CHEBI:167616"/>
        <dbReference type="EC" id="3.6.1.59"/>
    </reaction>
</comment>
<dbReference type="SUPFAM" id="SSF102860">
    <property type="entry name" value="mRNA decapping enzyme DcpS N-terminal domain"/>
    <property type="match status" value="1"/>
</dbReference>
<dbReference type="Gene3D" id="3.30.428.10">
    <property type="entry name" value="HIT-like"/>
    <property type="match status" value="1"/>
</dbReference>
<evidence type="ECO:0000256" key="11">
    <source>
        <dbReference type="PIRSR" id="PIRSR028973-2"/>
    </source>
</evidence>
<feature type="binding site" evidence="11">
    <location>
        <position position="240"/>
    </location>
    <ligand>
        <name>substrate</name>
    </ligand>
</feature>
<feature type="binding site" evidence="11">
    <location>
        <position position="260"/>
    </location>
    <ligand>
        <name>substrate</name>
    </ligand>
</feature>
<keyword evidence="5" id="KW-0378">Hydrolase</keyword>
<keyword evidence="6" id="KW-0539">Nucleus</keyword>
<evidence type="ECO:0000256" key="9">
    <source>
        <dbReference type="ARBA" id="ARBA00048222"/>
    </source>
</evidence>
<dbReference type="EC" id="3.6.1.59" evidence="3"/>
<dbReference type="AlphaFoldDB" id="A0A2N5V0G9"/>
<name>A0A2N5V0G9_9BASI</name>
<evidence type="ECO:0000256" key="12">
    <source>
        <dbReference type="SAM" id="MobiDB-lite"/>
    </source>
</evidence>
<dbReference type="GO" id="GO:0000340">
    <property type="term" value="F:RNA 7-methylguanosine cap binding"/>
    <property type="evidence" value="ECO:0007669"/>
    <property type="project" value="TreeGrafter"/>
</dbReference>
<accession>A0A2N5V0G9</accession>
<dbReference type="PANTHER" id="PTHR12978">
    <property type="entry name" value="HISTIDINE TRIAD HIT PROTEIN MEMBER"/>
    <property type="match status" value="1"/>
</dbReference>
<evidence type="ECO:0000256" key="10">
    <source>
        <dbReference type="PIRSR" id="PIRSR028973-1"/>
    </source>
</evidence>
<comment type="subcellular location">
    <subcellularLocation>
        <location evidence="1">Nucleus</location>
    </subcellularLocation>
</comment>
<feature type="active site" description="Nucleophile" evidence="10">
    <location>
        <position position="332"/>
    </location>
</feature>
<feature type="binding site" evidence="11">
    <location>
        <position position="262"/>
    </location>
    <ligand>
        <name>substrate</name>
    </ligand>
</feature>
<evidence type="ECO:0000256" key="7">
    <source>
        <dbReference type="ARBA" id="ARBA00029885"/>
    </source>
</evidence>
<feature type="binding site" evidence="11">
    <location>
        <begin position="323"/>
        <end position="334"/>
    </location>
    <ligand>
        <name>substrate</name>
    </ligand>
</feature>
<dbReference type="PANTHER" id="PTHR12978:SF0">
    <property type="entry name" value="M7GPPPX DIPHOSPHATASE"/>
    <property type="match status" value="1"/>
</dbReference>
<dbReference type="PIRSF" id="PIRSF028973">
    <property type="entry name" value="Scavenger_mRNA_decap_enz"/>
    <property type="match status" value="1"/>
</dbReference>
<dbReference type="InterPro" id="IPR011145">
    <property type="entry name" value="Scavenger_mRNA_decap_enz_N"/>
</dbReference>
<dbReference type="Pfam" id="PF11969">
    <property type="entry name" value="DcpS_C"/>
    <property type="match status" value="1"/>
</dbReference>
<dbReference type="GO" id="GO:0140932">
    <property type="term" value="F:5'-(N(7)-methyl 5'-triphosphoguanosine)-[mRNA] diphosphatase activity"/>
    <property type="evidence" value="ECO:0007669"/>
    <property type="project" value="UniProtKB-EC"/>
</dbReference>
<evidence type="ECO:0000256" key="5">
    <source>
        <dbReference type="ARBA" id="ARBA00022801"/>
    </source>
</evidence>
<evidence type="ECO:0000256" key="1">
    <source>
        <dbReference type="ARBA" id="ARBA00004123"/>
    </source>
</evidence>
<dbReference type="InterPro" id="IPR036265">
    <property type="entry name" value="HIT-like_sf"/>
</dbReference>
<evidence type="ECO:0000313" key="14">
    <source>
        <dbReference type="Proteomes" id="UP000235392"/>
    </source>
</evidence>
<evidence type="ECO:0000256" key="2">
    <source>
        <dbReference type="ARBA" id="ARBA00010208"/>
    </source>
</evidence>
<dbReference type="GO" id="GO:0005634">
    <property type="term" value="C:nucleus"/>
    <property type="evidence" value="ECO:0007669"/>
    <property type="project" value="UniProtKB-SubCell"/>
</dbReference>
<evidence type="ECO:0000256" key="4">
    <source>
        <dbReference type="ARBA" id="ARBA00015636"/>
    </source>
</evidence>
<reference evidence="13 14" key="1">
    <citation type="submission" date="2017-11" db="EMBL/GenBank/DDBJ databases">
        <title>De novo assembly and phasing of dikaryotic genomes from two isolates of Puccinia coronata f. sp. avenae, the causal agent of oat crown rust.</title>
        <authorList>
            <person name="Miller M.E."/>
            <person name="Zhang Y."/>
            <person name="Omidvar V."/>
            <person name="Sperschneider J."/>
            <person name="Schwessinger B."/>
            <person name="Raley C."/>
            <person name="Palmer J.M."/>
            <person name="Garnica D."/>
            <person name="Upadhyaya N."/>
            <person name="Rathjen J."/>
            <person name="Taylor J.M."/>
            <person name="Park R.F."/>
            <person name="Dodds P.N."/>
            <person name="Hirsch C.D."/>
            <person name="Kianian S.F."/>
            <person name="Figueroa M."/>
        </authorList>
    </citation>
    <scope>NUCLEOTIDE SEQUENCE [LARGE SCALE GENOMIC DNA]</scope>
    <source>
        <strain evidence="13">12SD80</strain>
    </source>
</reference>
<dbReference type="EMBL" id="PGCI01000067">
    <property type="protein sequence ID" value="PLW43498.1"/>
    <property type="molecule type" value="Genomic_DNA"/>
</dbReference>
<feature type="compositionally biased region" description="Basic and acidic residues" evidence="12">
    <location>
        <begin position="51"/>
        <end position="64"/>
    </location>
</feature>
<evidence type="ECO:0000256" key="3">
    <source>
        <dbReference type="ARBA" id="ARBA00012520"/>
    </source>
</evidence>
<dbReference type="InterPro" id="IPR008594">
    <property type="entry name" value="DcpS/DCS2"/>
</dbReference>
<comment type="caution">
    <text evidence="13">The sequence shown here is derived from an EMBL/GenBank/DDBJ whole genome shotgun (WGS) entry which is preliminary data.</text>
</comment>
<dbReference type="Proteomes" id="UP000235392">
    <property type="component" value="Unassembled WGS sequence"/>
</dbReference>
<gene>
    <name evidence="13" type="ORF">PCASD_06745</name>
</gene>
<dbReference type="GO" id="GO:0000290">
    <property type="term" value="P:deadenylation-dependent decapping of nuclear-transcribed mRNA"/>
    <property type="evidence" value="ECO:0007669"/>
    <property type="project" value="InterPro"/>
</dbReference>
<feature type="binding site" evidence="11">
    <location>
        <position position="230"/>
    </location>
    <ligand>
        <name>substrate</name>
    </ligand>
</feature>
<dbReference type="GO" id="GO:0000932">
    <property type="term" value="C:P-body"/>
    <property type="evidence" value="ECO:0007669"/>
    <property type="project" value="TreeGrafter"/>
</dbReference>
<comment type="similarity">
    <text evidence="2">Belongs to the HIT family.</text>
</comment>
<dbReference type="FunFam" id="3.30.428.10:FF:000006">
    <property type="entry name" value="m7GpppX diphosphatase"/>
    <property type="match status" value="1"/>
</dbReference>
<evidence type="ECO:0000313" key="13">
    <source>
        <dbReference type="EMBL" id="PLW43498.1"/>
    </source>
</evidence>
<evidence type="ECO:0000256" key="6">
    <source>
        <dbReference type="ARBA" id="ARBA00023242"/>
    </source>
</evidence>
<dbReference type="Gene3D" id="3.30.200.40">
    <property type="entry name" value="Scavenger mRNA decapping enzyme, N-terminal domain"/>
    <property type="match status" value="1"/>
</dbReference>
<protein>
    <recommendedName>
        <fullName evidence="4">m7GpppX diphosphatase</fullName>
        <ecNumber evidence="3">3.6.1.59</ecNumber>
    </recommendedName>
    <alternativeName>
        <fullName evidence="8">Decapping scavenger enzyme</fullName>
    </alternativeName>
    <alternativeName>
        <fullName evidence="7">Scavenger mRNA-decapping enzyme DcpS</fullName>
    </alternativeName>
</protein>
<organism evidence="13 14">
    <name type="scientific">Puccinia coronata f. sp. avenae</name>
    <dbReference type="NCBI Taxonomy" id="200324"/>
    <lineage>
        <taxon>Eukaryota</taxon>
        <taxon>Fungi</taxon>
        <taxon>Dikarya</taxon>
        <taxon>Basidiomycota</taxon>
        <taxon>Pucciniomycotina</taxon>
        <taxon>Pucciniomycetes</taxon>
        <taxon>Pucciniales</taxon>
        <taxon>Pucciniaceae</taxon>
        <taxon>Puccinia</taxon>
    </lineage>
</organism>
<dbReference type="Pfam" id="PF05652">
    <property type="entry name" value="DcpS"/>
    <property type="match status" value="1"/>
</dbReference>
<feature type="region of interest" description="Disordered" evidence="12">
    <location>
        <begin position="33"/>
        <end position="64"/>
    </location>
</feature>
<sequence>MGCILFIFYRQSPQQFSPALVASIRVSQRPRLSAGTSPRILPGTTTYPESEDCRTEAREMQTEQTSRRVEELLRLFRFERVINEDPSHHTINLLGTIETGSDDAASETRPEGELALAKTSNKKAIMIINKTHFPSQLEILESINSPEQIKNIKTIGQNDVYFWSLAWLNPFRPSLENTPDLKISMIFPATEVHIRKYTKQVNKIIRESPELYQQVVLPYIKRIPPTRLSWLYNILDHVTESDKVVYEDPSESDGFMIIPDLKWDQTTISSLYLLCIVRNREIYSLRDLCPSHLAMLKAIRSSASESIENKYNVPKRELRMFVHYQPSYYHFHVHITHVNHLGFQGITVGQAHLLDEIIDNLELEVKLTQQTGTNHRSFYQSKTLTYALGSNHDLFEPLWSHQGLDK</sequence>
<dbReference type="SUPFAM" id="SSF54197">
    <property type="entry name" value="HIT-like"/>
    <property type="match status" value="1"/>
</dbReference>